<feature type="compositionally biased region" description="Low complexity" evidence="1">
    <location>
        <begin position="109"/>
        <end position="125"/>
    </location>
</feature>
<reference evidence="2" key="1">
    <citation type="submission" date="2020-02" db="EMBL/GenBank/DDBJ databases">
        <authorList>
            <person name="Palmer J.M."/>
        </authorList>
    </citation>
    <scope>NUCLEOTIDE SEQUENCE</scope>
    <source>
        <strain evidence="2">EPUS1.4</strain>
        <tissue evidence="2">Thallus</tissue>
    </source>
</reference>
<evidence type="ECO:0000256" key="1">
    <source>
        <dbReference type="SAM" id="MobiDB-lite"/>
    </source>
</evidence>
<comment type="caution">
    <text evidence="2">The sequence shown here is derived from an EMBL/GenBank/DDBJ whole genome shotgun (WGS) entry which is preliminary data.</text>
</comment>
<feature type="compositionally biased region" description="Basic and acidic residues" evidence="1">
    <location>
        <begin position="131"/>
        <end position="141"/>
    </location>
</feature>
<dbReference type="OrthoDB" id="10602409at2759"/>
<dbReference type="AlphaFoldDB" id="A0A8H7AVA0"/>
<feature type="compositionally biased region" description="Low complexity" evidence="1">
    <location>
        <begin position="73"/>
        <end position="95"/>
    </location>
</feature>
<evidence type="ECO:0000313" key="3">
    <source>
        <dbReference type="Proteomes" id="UP000606974"/>
    </source>
</evidence>
<sequence>MEWRKREGGGPSRTRASSTPPANALDVLHLRDASNGPDADDGEELEEMPLIEPEGPCSNYNREGESEGEEWIESNGDGWIRSVRSASSTSSATTVLRVDSPVSASSTFSDAGSTSASPSTTLSLGISQPSVEEHQEPDRSKWPQWLLEQSTSTTDTDLQHDGIAPAGLASSQTSTAPLTPAPARGRRAVPVPAPGPNVSTNHHNAPTTCISHTTTHLKKRNTDKSQGAPSRLPVPAAPAATLTKEKKKTRSFLPVPRAVSGVGKRGGL</sequence>
<proteinExistence type="predicted"/>
<feature type="region of interest" description="Disordered" evidence="1">
    <location>
        <begin position="1"/>
        <end position="249"/>
    </location>
</feature>
<organism evidence="2 3">
    <name type="scientific">Endocarpon pusillum</name>
    <dbReference type="NCBI Taxonomy" id="364733"/>
    <lineage>
        <taxon>Eukaryota</taxon>
        <taxon>Fungi</taxon>
        <taxon>Dikarya</taxon>
        <taxon>Ascomycota</taxon>
        <taxon>Pezizomycotina</taxon>
        <taxon>Eurotiomycetes</taxon>
        <taxon>Chaetothyriomycetidae</taxon>
        <taxon>Verrucariales</taxon>
        <taxon>Verrucariaceae</taxon>
        <taxon>Endocarpon</taxon>
    </lineage>
</organism>
<dbReference type="Proteomes" id="UP000606974">
    <property type="component" value="Unassembled WGS sequence"/>
</dbReference>
<feature type="compositionally biased region" description="Acidic residues" evidence="1">
    <location>
        <begin position="38"/>
        <end position="49"/>
    </location>
</feature>
<accession>A0A8H7AVA0</accession>
<feature type="compositionally biased region" description="Polar residues" evidence="1">
    <location>
        <begin position="197"/>
        <end position="214"/>
    </location>
</feature>
<protein>
    <submittedName>
        <fullName evidence="2">Uncharacterized protein</fullName>
    </submittedName>
</protein>
<dbReference type="EMBL" id="JAACFV010000004">
    <property type="protein sequence ID" value="KAF7513651.1"/>
    <property type="molecule type" value="Genomic_DNA"/>
</dbReference>
<feature type="compositionally biased region" description="Polar residues" evidence="1">
    <location>
        <begin position="147"/>
        <end position="156"/>
    </location>
</feature>
<keyword evidence="3" id="KW-1185">Reference proteome</keyword>
<name>A0A8H7AVA0_9EURO</name>
<feature type="compositionally biased region" description="Low complexity" evidence="1">
    <location>
        <begin position="50"/>
        <end position="61"/>
    </location>
</feature>
<gene>
    <name evidence="2" type="ORF">GJ744_007702</name>
</gene>
<evidence type="ECO:0000313" key="2">
    <source>
        <dbReference type="EMBL" id="KAF7513651.1"/>
    </source>
</evidence>